<dbReference type="PANTHER" id="PTHR43525:SF2">
    <property type="entry name" value="CYSTATHIONINE BETA-LYASE-RELATED"/>
    <property type="match status" value="1"/>
</dbReference>
<dbReference type="InterPro" id="IPR015422">
    <property type="entry name" value="PyrdxlP-dep_Trfase_small"/>
</dbReference>
<evidence type="ECO:0000256" key="2">
    <source>
        <dbReference type="ARBA" id="ARBA00012224"/>
    </source>
</evidence>
<evidence type="ECO:0000313" key="8">
    <source>
        <dbReference type="Proteomes" id="UP000673447"/>
    </source>
</evidence>
<dbReference type="EC" id="4.4.1.13" evidence="2"/>
<evidence type="ECO:0000259" key="6">
    <source>
        <dbReference type="Pfam" id="PF00155"/>
    </source>
</evidence>
<keyword evidence="4" id="KW-0456">Lyase</keyword>
<feature type="domain" description="Aminotransferase class I/classII large" evidence="6">
    <location>
        <begin position="42"/>
        <end position="388"/>
    </location>
</feature>
<dbReference type="CDD" id="cd00609">
    <property type="entry name" value="AAT_like"/>
    <property type="match status" value="1"/>
</dbReference>
<keyword evidence="7" id="KW-0032">Aminotransferase</keyword>
<dbReference type="SUPFAM" id="SSF53383">
    <property type="entry name" value="PLP-dependent transferases"/>
    <property type="match status" value="1"/>
</dbReference>
<comment type="cofactor">
    <cofactor evidence="1">
        <name>pyridoxal 5'-phosphate</name>
        <dbReference type="ChEBI" id="CHEBI:597326"/>
    </cofactor>
</comment>
<comment type="caution">
    <text evidence="7">The sequence shown here is derived from an EMBL/GenBank/DDBJ whole genome shotgun (WGS) entry which is preliminary data.</text>
</comment>
<protein>
    <recommendedName>
        <fullName evidence="2">cysteine-S-conjugate beta-lyase</fullName>
        <ecNumber evidence="2">4.4.1.13</ecNumber>
    </recommendedName>
</protein>
<dbReference type="PANTHER" id="PTHR43525">
    <property type="entry name" value="PROTEIN MALY"/>
    <property type="match status" value="1"/>
</dbReference>
<dbReference type="GO" id="GO:0030170">
    <property type="term" value="F:pyridoxal phosphate binding"/>
    <property type="evidence" value="ECO:0007669"/>
    <property type="project" value="InterPro"/>
</dbReference>
<dbReference type="InterPro" id="IPR015421">
    <property type="entry name" value="PyrdxlP-dep_Trfase_major"/>
</dbReference>
<keyword evidence="3" id="KW-0663">Pyridoxal phosphate</keyword>
<reference evidence="7" key="1">
    <citation type="journal article" date="2016" name="Int. J. Syst. Evol. Microbiol.">
        <title>Pseudoxanthomonas helianthi sp. nov., isolated from roots of Jerusalem artichoke (Helianthus tuberosus).</title>
        <authorList>
            <person name="Kittiwongwattana C."/>
            <person name="Thawai C."/>
        </authorList>
    </citation>
    <scope>NUCLEOTIDE SEQUENCE</scope>
    <source>
        <strain evidence="7">110414</strain>
    </source>
</reference>
<keyword evidence="8" id="KW-1185">Reference proteome</keyword>
<reference evidence="7" key="2">
    <citation type="submission" date="2021-03" db="EMBL/GenBank/DDBJ databases">
        <authorList>
            <person name="Cao W."/>
        </authorList>
    </citation>
    <scope>NUCLEOTIDE SEQUENCE</scope>
    <source>
        <strain evidence="7">110414</strain>
    </source>
</reference>
<evidence type="ECO:0000313" key="7">
    <source>
        <dbReference type="EMBL" id="MBP3984773.1"/>
    </source>
</evidence>
<dbReference type="Gene3D" id="3.40.640.10">
    <property type="entry name" value="Type I PLP-dependent aspartate aminotransferase-like (Major domain)"/>
    <property type="match status" value="1"/>
</dbReference>
<comment type="similarity">
    <text evidence="5">Belongs to the class-II pyridoxal-phosphate-dependent aminotransferase family. MalY/PatB cystathionine beta-lyase subfamily.</text>
</comment>
<dbReference type="EMBL" id="JAGKTC010000002">
    <property type="protein sequence ID" value="MBP3984773.1"/>
    <property type="molecule type" value="Genomic_DNA"/>
</dbReference>
<dbReference type="AlphaFoldDB" id="A0A940X2K2"/>
<gene>
    <name evidence="7" type="ORF">J5837_10130</name>
</gene>
<dbReference type="InterPro" id="IPR015424">
    <property type="entry name" value="PyrdxlP-dep_Trfase"/>
</dbReference>
<name>A0A940X2K2_9GAMM</name>
<dbReference type="InterPro" id="IPR051798">
    <property type="entry name" value="Class-II_PLP-Dep_Aminotrans"/>
</dbReference>
<dbReference type="Proteomes" id="UP000673447">
    <property type="component" value="Unassembled WGS sequence"/>
</dbReference>
<accession>A0A940X2K2</accession>
<keyword evidence="7" id="KW-0808">Transferase</keyword>
<evidence type="ECO:0000256" key="4">
    <source>
        <dbReference type="ARBA" id="ARBA00023239"/>
    </source>
</evidence>
<dbReference type="GO" id="GO:0047804">
    <property type="term" value="F:cysteine-S-conjugate beta-lyase activity"/>
    <property type="evidence" value="ECO:0007669"/>
    <property type="project" value="UniProtKB-EC"/>
</dbReference>
<organism evidence="7 8">
    <name type="scientific">Pseudoxanthomonas helianthi</name>
    <dbReference type="NCBI Taxonomy" id="1453541"/>
    <lineage>
        <taxon>Bacteria</taxon>
        <taxon>Pseudomonadati</taxon>
        <taxon>Pseudomonadota</taxon>
        <taxon>Gammaproteobacteria</taxon>
        <taxon>Lysobacterales</taxon>
        <taxon>Lysobacteraceae</taxon>
        <taxon>Pseudoxanthomonas</taxon>
    </lineage>
</organism>
<dbReference type="InterPro" id="IPR004839">
    <property type="entry name" value="Aminotransferase_I/II_large"/>
</dbReference>
<proteinExistence type="inferred from homology"/>
<dbReference type="GO" id="GO:0008483">
    <property type="term" value="F:transaminase activity"/>
    <property type="evidence" value="ECO:0007669"/>
    <property type="project" value="UniProtKB-KW"/>
</dbReference>
<dbReference type="Pfam" id="PF00155">
    <property type="entry name" value="Aminotran_1_2"/>
    <property type="match status" value="1"/>
</dbReference>
<dbReference type="RefSeq" id="WP_210536634.1">
    <property type="nucleotide sequence ID" value="NZ_JAGKTC010000002.1"/>
</dbReference>
<sequence length="409" mass="44597">MPETAIAELHARFDALGIERLRVNGGAKWTQFPDCIGAFVAEMDFGTAPAVSAALGKAVARGRLGYATAQLFGELAAAAAQSLSRRHGWQVPEQAIRPVPDVIKALEVMLRFHLPPGVPVIVPTPCYMPFVPLIEQLGHVAMQIPLRRDGERPALDFDRIDAAFASGARALLLCNPHNPVGRAYEREELLQLAGIVERHGARVFADEIHAPLVYAGHRHLPYAALSPASAAHAITTVSASKAWNLAGMKCAQIVFSNPDDLRTWQRRGHLLTSNSTSTLGAIAHIAAYRDGGDWLQAVLAYLQGNRDLLADFLRERLPQIGHFRPEGTYLAWLDCSALALPLPLGRWFRDNAGVAMTDGRECGEGFDQCVRLNFAMPRPLLRQALEQIAEAIDDAPGNHRPPTPDLPSR</sequence>
<dbReference type="Gene3D" id="3.90.1150.10">
    <property type="entry name" value="Aspartate Aminotransferase, domain 1"/>
    <property type="match status" value="1"/>
</dbReference>
<evidence type="ECO:0000256" key="5">
    <source>
        <dbReference type="ARBA" id="ARBA00037974"/>
    </source>
</evidence>
<evidence type="ECO:0000256" key="1">
    <source>
        <dbReference type="ARBA" id="ARBA00001933"/>
    </source>
</evidence>
<evidence type="ECO:0000256" key="3">
    <source>
        <dbReference type="ARBA" id="ARBA00022898"/>
    </source>
</evidence>